<evidence type="ECO:0000313" key="1">
    <source>
        <dbReference type="EMBL" id="GGF58933.1"/>
    </source>
</evidence>
<keyword evidence="2" id="KW-1185">Reference proteome</keyword>
<dbReference type="EMBL" id="BMFN01000001">
    <property type="protein sequence ID" value="GGF58933.1"/>
    <property type="molecule type" value="Genomic_DNA"/>
</dbReference>
<name>A0ACB5PPI0_9BACT</name>
<protein>
    <submittedName>
        <fullName evidence="1">Uncharacterized protein</fullName>
    </submittedName>
</protein>
<organism evidence="1 2">
    <name type="scientific">Hymenobacter qilianensis</name>
    <dbReference type="NCBI Taxonomy" id="1385715"/>
    <lineage>
        <taxon>Bacteria</taxon>
        <taxon>Pseudomonadati</taxon>
        <taxon>Bacteroidota</taxon>
        <taxon>Cytophagia</taxon>
        <taxon>Cytophagales</taxon>
        <taxon>Hymenobacteraceae</taxon>
        <taxon>Hymenobacter</taxon>
    </lineage>
</organism>
<reference evidence="1 2" key="1">
    <citation type="journal article" date="2019" name="Int. J. Syst. Evol. Microbiol.">
        <title>The Global Catalogue of Microorganisms (GCM) 10K type strain sequencing project: providing services to taxonomists for standard genome sequencing and annotation.</title>
        <authorList>
            <consortium name="The Broad Institute Genomics Platform"/>
            <consortium name="The Broad Institute Genome Sequencing Center for Infectious Disease"/>
            <person name="Wu L."/>
            <person name="Ma J."/>
        </authorList>
    </citation>
    <scope>NUCLEOTIDE SEQUENCE [LARGE SCALE GENOMIC DNA]</scope>
    <source>
        <strain evidence="1 2">CGMCC 1.12720</strain>
    </source>
</reference>
<evidence type="ECO:0000313" key="2">
    <source>
        <dbReference type="Proteomes" id="UP000605392"/>
    </source>
</evidence>
<accession>A0ACB5PPI0</accession>
<sequence>MSSQAQNPAGAKPIETSQQLSVRITLPTSVGLIGDYASILLSKEDDKLKKLTTRRRPRTSNPTVVFAVPLPRNWLTKKLAKDD</sequence>
<comment type="caution">
    <text evidence="1">The sequence shown here is derived from an EMBL/GenBank/DDBJ whole genome shotgun (WGS) entry which is preliminary data.</text>
</comment>
<dbReference type="Proteomes" id="UP000605392">
    <property type="component" value="Unassembled WGS sequence"/>
</dbReference>
<gene>
    <name evidence="1" type="ORF">GCM10011375_12650</name>
</gene>
<proteinExistence type="predicted"/>